<feature type="compositionally biased region" description="Polar residues" evidence="3">
    <location>
        <begin position="340"/>
        <end position="357"/>
    </location>
</feature>
<feature type="region of interest" description="Disordered" evidence="3">
    <location>
        <begin position="331"/>
        <end position="358"/>
    </location>
</feature>
<gene>
    <name evidence="5" type="primary">LOC116308229</name>
</gene>
<feature type="region of interest" description="Disordered" evidence="3">
    <location>
        <begin position="463"/>
        <end position="488"/>
    </location>
</feature>
<accession>A0A6P8J9M3</accession>
<dbReference type="InterPro" id="IPR006652">
    <property type="entry name" value="Kelch_1"/>
</dbReference>
<dbReference type="InParanoid" id="A0A6P8J9M3"/>
<reference evidence="5" key="1">
    <citation type="submission" date="2025-08" db="UniProtKB">
        <authorList>
            <consortium name="RefSeq"/>
        </authorList>
    </citation>
    <scope>IDENTIFICATION</scope>
    <source>
        <tissue evidence="5">Tentacle</tissue>
    </source>
</reference>
<dbReference type="SMART" id="SM00612">
    <property type="entry name" value="Kelch"/>
    <property type="match status" value="3"/>
</dbReference>
<sequence>MSCTWIKRESYGAAPAARQGHAITLVGKSAYIFGGSSGSGYGEHVNGNTDPVYLNDLFHLKVGLQVTWERMRQLGDIPCGRDGHTLSSVGSVLYLLGGTNYPEADECLEGLYAYDVGTLSWEQCPVQGYQPRALGQSTAAIGDTLYVFGGIYRGEARNTLHMLNTGNLTWTTLKTSGHPPTPRCDHACTVIGEKFYIFGGSGGENIWFNDLYCFDSVTLVWYFINAQGHLPHPRSLHSLCAHHDKDIYMFGGANDSSSLKSRSPFGEVFKFSLSKMKWKKLHCEGTPPERRLGHTAVMVYGQMIVFGGMNDEKDYNDIAILQTRAAAKQLPPGMSDALDESTSSFQSVPGPQTSYDTNVPIPAPYETLMPSLNEPAKPPNFDTVKVTFIQRIEDIFEDLSSKYAELETQKSALQSSIDSFQEEREANIEQYHKQQKELEEMLQRHKQENEEWIRGKKEELDEEKAKLDQEKAKLAKEQQEFEEKRKKE</sequence>
<dbReference type="KEGG" id="aten:116308229"/>
<dbReference type="OrthoDB" id="10251809at2759"/>
<proteinExistence type="predicted"/>
<dbReference type="SUPFAM" id="SSF117281">
    <property type="entry name" value="Kelch motif"/>
    <property type="match status" value="1"/>
</dbReference>
<dbReference type="AlphaFoldDB" id="A0A6P8J9M3"/>
<keyword evidence="1" id="KW-0880">Kelch repeat</keyword>
<dbReference type="GeneID" id="116308229"/>
<evidence type="ECO:0000256" key="2">
    <source>
        <dbReference type="ARBA" id="ARBA00022737"/>
    </source>
</evidence>
<protein>
    <submittedName>
        <fullName evidence="5">Rab9 effector protein with kelch motifs-like</fullName>
    </submittedName>
</protein>
<organism evidence="4 5">
    <name type="scientific">Actinia tenebrosa</name>
    <name type="common">Australian red waratah sea anemone</name>
    <dbReference type="NCBI Taxonomy" id="6105"/>
    <lineage>
        <taxon>Eukaryota</taxon>
        <taxon>Metazoa</taxon>
        <taxon>Cnidaria</taxon>
        <taxon>Anthozoa</taxon>
        <taxon>Hexacorallia</taxon>
        <taxon>Actiniaria</taxon>
        <taxon>Actiniidae</taxon>
        <taxon>Actinia</taxon>
    </lineage>
</organism>
<evidence type="ECO:0000256" key="1">
    <source>
        <dbReference type="ARBA" id="ARBA00022441"/>
    </source>
</evidence>
<name>A0A6P8J9M3_ACTTE</name>
<dbReference type="Proteomes" id="UP000515163">
    <property type="component" value="Unplaced"/>
</dbReference>
<evidence type="ECO:0000313" key="4">
    <source>
        <dbReference type="Proteomes" id="UP000515163"/>
    </source>
</evidence>
<evidence type="ECO:0000313" key="5">
    <source>
        <dbReference type="RefSeq" id="XP_031574468.1"/>
    </source>
</evidence>
<keyword evidence="4" id="KW-1185">Reference proteome</keyword>
<dbReference type="Gene3D" id="2.120.10.80">
    <property type="entry name" value="Kelch-type beta propeller"/>
    <property type="match status" value="2"/>
</dbReference>
<dbReference type="PANTHER" id="PTHR46093">
    <property type="entry name" value="ACYL-COA-BINDING DOMAIN-CONTAINING PROTEIN 5"/>
    <property type="match status" value="1"/>
</dbReference>
<keyword evidence="2" id="KW-0677">Repeat</keyword>
<evidence type="ECO:0000256" key="3">
    <source>
        <dbReference type="SAM" id="MobiDB-lite"/>
    </source>
</evidence>
<dbReference type="Pfam" id="PF24681">
    <property type="entry name" value="Kelch_KLHDC2_KLHL20_DRC7"/>
    <property type="match status" value="1"/>
</dbReference>
<dbReference type="InterPro" id="IPR015915">
    <property type="entry name" value="Kelch-typ_b-propeller"/>
</dbReference>
<dbReference type="RefSeq" id="XP_031574468.1">
    <property type="nucleotide sequence ID" value="XM_031718608.1"/>
</dbReference>
<dbReference type="PANTHER" id="PTHR46093:SF17">
    <property type="entry name" value="ZMP:0000001301"/>
    <property type="match status" value="1"/>
</dbReference>